<dbReference type="SUPFAM" id="SSF54980">
    <property type="entry name" value="EF-G C-terminal domain-like"/>
    <property type="match status" value="2"/>
</dbReference>
<evidence type="ECO:0000256" key="2">
    <source>
        <dbReference type="ARBA" id="ARBA00005454"/>
    </source>
</evidence>
<dbReference type="AlphaFoldDB" id="A0A8J2SY92"/>
<gene>
    <name evidence="11" type="ORF">PECAL_5P26880</name>
</gene>
<comment type="caution">
    <text evidence="9">Lacks conserved residue(s) required for the propagation of feature annotation.</text>
</comment>
<reference evidence="11" key="1">
    <citation type="submission" date="2021-11" db="EMBL/GenBank/DDBJ databases">
        <authorList>
            <consortium name="Genoscope - CEA"/>
            <person name="William W."/>
        </authorList>
    </citation>
    <scope>NUCLEOTIDE SEQUENCE</scope>
</reference>
<keyword evidence="4 9" id="KW-0999">Mitochondrion inner membrane</keyword>
<organism evidence="11 12">
    <name type="scientific">Pelagomonas calceolata</name>
    <dbReference type="NCBI Taxonomy" id="35677"/>
    <lineage>
        <taxon>Eukaryota</taxon>
        <taxon>Sar</taxon>
        <taxon>Stramenopiles</taxon>
        <taxon>Ochrophyta</taxon>
        <taxon>Pelagophyceae</taxon>
        <taxon>Pelagomonadales</taxon>
        <taxon>Pelagomonadaceae</taxon>
        <taxon>Pelagomonas</taxon>
    </lineage>
</organism>
<evidence type="ECO:0000256" key="9">
    <source>
        <dbReference type="HAMAP-Rule" id="MF_03137"/>
    </source>
</evidence>
<dbReference type="Pfam" id="PF00679">
    <property type="entry name" value="EFG_C"/>
    <property type="match status" value="1"/>
</dbReference>
<dbReference type="PANTHER" id="PTHR43512:SF7">
    <property type="entry name" value="TRANSLATION FACTOR GUF1, MITOCHONDRIAL"/>
    <property type="match status" value="1"/>
</dbReference>
<evidence type="ECO:0000313" key="11">
    <source>
        <dbReference type="EMBL" id="CAH0378168.1"/>
    </source>
</evidence>
<comment type="function">
    <text evidence="9">Promotes mitochondrial protein synthesis. May act as a fidelity factor of the translation reaction, by catalyzing a one-codon backward translocation of tRNAs on improperly translocated ribosomes. Binds to mitochondrial ribosomes in a GTP-dependent manner.</text>
</comment>
<evidence type="ECO:0000256" key="4">
    <source>
        <dbReference type="ARBA" id="ARBA00022792"/>
    </source>
</evidence>
<feature type="binding site" evidence="9">
    <location>
        <begin position="76"/>
        <end position="83"/>
    </location>
    <ligand>
        <name>GTP</name>
        <dbReference type="ChEBI" id="CHEBI:37565"/>
    </ligand>
</feature>
<dbReference type="Pfam" id="PF03144">
    <property type="entry name" value="GTP_EFTU_D2"/>
    <property type="match status" value="1"/>
</dbReference>
<dbReference type="InterPro" id="IPR006297">
    <property type="entry name" value="EF-4"/>
</dbReference>
<keyword evidence="6 9" id="KW-0496">Mitochondrion</keyword>
<dbReference type="Gene3D" id="3.40.50.300">
    <property type="entry name" value="P-loop containing nucleotide triphosphate hydrolases"/>
    <property type="match status" value="1"/>
</dbReference>
<dbReference type="EC" id="3.6.5.n1" evidence="9"/>
<dbReference type="NCBIfam" id="TIGR00231">
    <property type="entry name" value="small_GTP"/>
    <property type="match status" value="1"/>
</dbReference>
<evidence type="ECO:0000313" key="12">
    <source>
        <dbReference type="Proteomes" id="UP000789595"/>
    </source>
</evidence>
<dbReference type="Pfam" id="PF06421">
    <property type="entry name" value="LepA_C"/>
    <property type="match status" value="1"/>
</dbReference>
<feature type="binding site" evidence="9">
    <location>
        <begin position="138"/>
        <end position="142"/>
    </location>
    <ligand>
        <name>GTP</name>
        <dbReference type="ChEBI" id="CHEBI:37565"/>
    </ligand>
</feature>
<dbReference type="Proteomes" id="UP000789595">
    <property type="component" value="Unassembled WGS sequence"/>
</dbReference>
<comment type="caution">
    <text evidence="11">The sequence shown here is derived from an EMBL/GenBank/DDBJ whole genome shotgun (WGS) entry which is preliminary data.</text>
</comment>
<feature type="domain" description="Tr-type G" evidence="10">
    <location>
        <begin position="67"/>
        <end position="246"/>
    </location>
</feature>
<keyword evidence="5 9" id="KW-0378">Hydrolase</keyword>
<dbReference type="HAMAP" id="MF_00071">
    <property type="entry name" value="LepA"/>
    <property type="match status" value="1"/>
</dbReference>
<dbReference type="InterPro" id="IPR000795">
    <property type="entry name" value="T_Tr_GTP-bd_dom"/>
</dbReference>
<proteinExistence type="inferred from homology"/>
<comment type="similarity">
    <text evidence="9">Belongs to the GTP-binding elongation factor family. LepA subfamily.</text>
</comment>
<comment type="catalytic activity">
    <reaction evidence="9">
        <text>GTP + H2O = GDP + phosphate + H(+)</text>
        <dbReference type="Rhea" id="RHEA:19669"/>
        <dbReference type="ChEBI" id="CHEBI:15377"/>
        <dbReference type="ChEBI" id="CHEBI:15378"/>
        <dbReference type="ChEBI" id="CHEBI:37565"/>
        <dbReference type="ChEBI" id="CHEBI:43474"/>
        <dbReference type="ChEBI" id="CHEBI:58189"/>
        <dbReference type="EC" id="3.6.5.n1"/>
    </reaction>
</comment>
<dbReference type="GO" id="GO:0097177">
    <property type="term" value="F:mitochondrial ribosome binding"/>
    <property type="evidence" value="ECO:0007669"/>
    <property type="project" value="TreeGrafter"/>
</dbReference>
<dbReference type="InterPro" id="IPR000640">
    <property type="entry name" value="EFG_V-like"/>
</dbReference>
<dbReference type="SUPFAM" id="SSF52540">
    <property type="entry name" value="P-loop containing nucleoside triphosphate hydrolases"/>
    <property type="match status" value="1"/>
</dbReference>
<comment type="similarity">
    <text evidence="2">Belongs to the TRAFAC class translation factor GTPase superfamily. Classic translation factor GTPase family. LepA subfamily.</text>
</comment>
<dbReference type="GO" id="GO:0005759">
    <property type="term" value="C:mitochondrial matrix"/>
    <property type="evidence" value="ECO:0007669"/>
    <property type="project" value="UniProtKB-UniRule"/>
</dbReference>
<dbReference type="GO" id="GO:0006412">
    <property type="term" value="P:translation"/>
    <property type="evidence" value="ECO:0007669"/>
    <property type="project" value="UniProtKB-KW"/>
</dbReference>
<dbReference type="OrthoDB" id="1074at2759"/>
<evidence type="ECO:0000256" key="7">
    <source>
        <dbReference type="ARBA" id="ARBA00023134"/>
    </source>
</evidence>
<evidence type="ECO:0000259" key="10">
    <source>
        <dbReference type="PROSITE" id="PS51722"/>
    </source>
</evidence>
<dbReference type="SUPFAM" id="SSF50447">
    <property type="entry name" value="Translation proteins"/>
    <property type="match status" value="1"/>
</dbReference>
<dbReference type="InterPro" id="IPR005225">
    <property type="entry name" value="Small_GTP-bd"/>
</dbReference>
<evidence type="ECO:0000256" key="8">
    <source>
        <dbReference type="ARBA" id="ARBA00023136"/>
    </source>
</evidence>
<dbReference type="Gene3D" id="2.40.30.10">
    <property type="entry name" value="Translation factors"/>
    <property type="match status" value="1"/>
</dbReference>
<dbReference type="Gene3D" id="3.30.70.240">
    <property type="match status" value="1"/>
</dbReference>
<dbReference type="InterPro" id="IPR027417">
    <property type="entry name" value="P-loop_NTPase"/>
</dbReference>
<protein>
    <recommendedName>
        <fullName evidence="9">Translation factor GUF1 homolog, mitochondrial</fullName>
        <ecNumber evidence="9">3.6.5.n1</ecNumber>
    </recommendedName>
    <alternativeName>
        <fullName evidence="9">Elongation factor 4 homolog</fullName>
        <shortName evidence="9">EF-4</shortName>
    </alternativeName>
    <alternativeName>
        <fullName evidence="9">GTPase GUF1 homolog</fullName>
    </alternativeName>
    <alternativeName>
        <fullName evidence="9">Ribosomal back-translocase</fullName>
    </alternativeName>
</protein>
<dbReference type="Gene3D" id="3.30.70.2570">
    <property type="entry name" value="Elongation factor 4, C-terminal domain"/>
    <property type="match status" value="1"/>
</dbReference>
<dbReference type="Pfam" id="PF00009">
    <property type="entry name" value="GTP_EFTU"/>
    <property type="match status" value="1"/>
</dbReference>
<evidence type="ECO:0000256" key="5">
    <source>
        <dbReference type="ARBA" id="ARBA00022801"/>
    </source>
</evidence>
<dbReference type="GO" id="GO:0005525">
    <property type="term" value="F:GTP binding"/>
    <property type="evidence" value="ECO:0007669"/>
    <property type="project" value="UniProtKB-UniRule"/>
</dbReference>
<dbReference type="Gene3D" id="3.30.70.870">
    <property type="entry name" value="Elongation Factor G (Translational Gtpase), domain 3"/>
    <property type="match status" value="1"/>
</dbReference>
<keyword evidence="9" id="KW-0648">Protein biosynthesis</keyword>
<dbReference type="GO" id="GO:0009507">
    <property type="term" value="C:chloroplast"/>
    <property type="evidence" value="ECO:0007669"/>
    <property type="project" value="UniProtKB-SubCell"/>
</dbReference>
<dbReference type="PRINTS" id="PR00315">
    <property type="entry name" value="ELONGATNFCT"/>
</dbReference>
<sequence length="671" mass="72313">MRQFLRRLAAPGAPRRRLQAALQRNASHVSAQCDRSQCRRIKRALAQRCASSITALDEQRLAALPVEKTVTFSIVAHVDHGKSSLAQRLLEMYGNIASTDAVGQSALDTLDVERERGITVKAVTASMLVGEYLVNLVDTPGHADFAHEVRRSLGACDGALLLVDASQGIEAQTLKVAAAARAAGVPLVCAASKIDLPTADAVEVALELAALEFTKDPEDVLYVSAKSGDGVDGVMPAIIDAFKQPADDRRARPTRCRVLDGRYDITRGVVAVIQCVDGSLREGDRIAFLGGDGKEHTVQELGLLTPAHHRTGFLNAGCVGYLVAGLRDVRQARVGDTLCLATERDRLEPVDPLPPATQPGLFASVFPPDGGLFDEMSRAVDRLALNDASVTVRREAKARPTLGAGLRLGFLGLLHMDVFRQRLRDEFGAEVLFTSPTVPYKVRWKDGNVTTLEALDDWPDAAQLSREVSDILEPVVDIEVVTPREHVGACLEHLETARAQQTGIESTLDGRSIIACAAPWASVVDGLGERLAHASRGHATLAVDELPRYEAADVAKVDVLLNGEPVEALAFAARSADARDRGRRAVEKLRRHVPRQLFECIIQARVNGAVVARARIAPLRKDVLTTGGSKAVLGKDRKKKLLEKQKRGKARQKTIGKVALGQDALWAVVGS</sequence>
<evidence type="ECO:0000256" key="6">
    <source>
        <dbReference type="ARBA" id="ARBA00023128"/>
    </source>
</evidence>
<keyword evidence="3 9" id="KW-0547">Nucleotide-binding</keyword>
<evidence type="ECO:0000256" key="1">
    <source>
        <dbReference type="ARBA" id="ARBA00004229"/>
    </source>
</evidence>
<dbReference type="InterPro" id="IPR004161">
    <property type="entry name" value="EFTu-like_2"/>
</dbReference>
<dbReference type="InterPro" id="IPR013842">
    <property type="entry name" value="LepA_CTD"/>
</dbReference>
<dbReference type="GO" id="GO:0045727">
    <property type="term" value="P:positive regulation of translation"/>
    <property type="evidence" value="ECO:0007669"/>
    <property type="project" value="UniProtKB-UniRule"/>
</dbReference>
<dbReference type="PROSITE" id="PS51722">
    <property type="entry name" value="G_TR_2"/>
    <property type="match status" value="1"/>
</dbReference>
<dbReference type="PANTHER" id="PTHR43512">
    <property type="entry name" value="TRANSLATION FACTOR GUF1-RELATED"/>
    <property type="match status" value="1"/>
</dbReference>
<name>A0A8J2SY92_9STRA</name>
<comment type="subcellular location">
    <subcellularLocation>
        <location evidence="9">Mitochondrion inner membrane</location>
        <topology evidence="9">Peripheral membrane protein</topology>
        <orientation evidence="9">Matrix side</orientation>
    </subcellularLocation>
    <subcellularLocation>
        <location evidence="1">Plastid</location>
        <location evidence="1">Chloroplast</location>
    </subcellularLocation>
</comment>
<keyword evidence="8 9" id="KW-0472">Membrane</keyword>
<dbReference type="InterPro" id="IPR038363">
    <property type="entry name" value="LepA_C_sf"/>
</dbReference>
<dbReference type="GO" id="GO:0003924">
    <property type="term" value="F:GTPase activity"/>
    <property type="evidence" value="ECO:0007669"/>
    <property type="project" value="UniProtKB-UniRule"/>
</dbReference>
<dbReference type="GO" id="GO:0005743">
    <property type="term" value="C:mitochondrial inner membrane"/>
    <property type="evidence" value="ECO:0007669"/>
    <property type="project" value="UniProtKB-SubCell"/>
</dbReference>
<dbReference type="InterPro" id="IPR009000">
    <property type="entry name" value="Transl_B-barrel_sf"/>
</dbReference>
<keyword evidence="7 9" id="KW-0342">GTP-binding</keyword>
<evidence type="ECO:0000256" key="3">
    <source>
        <dbReference type="ARBA" id="ARBA00022741"/>
    </source>
</evidence>
<dbReference type="EMBL" id="CAKKNE010000005">
    <property type="protein sequence ID" value="CAH0378168.1"/>
    <property type="molecule type" value="Genomic_DNA"/>
</dbReference>
<accession>A0A8J2SY92</accession>
<dbReference type="InterPro" id="IPR035647">
    <property type="entry name" value="EFG_III/V"/>
</dbReference>
<keyword evidence="12" id="KW-1185">Reference proteome</keyword>